<feature type="compositionally biased region" description="Basic and acidic residues" evidence="1">
    <location>
        <begin position="171"/>
        <end position="190"/>
    </location>
</feature>
<protein>
    <submittedName>
        <fullName evidence="2">Uncharacterized protein</fullName>
    </submittedName>
</protein>
<accession>A0A5N6JN94</accession>
<dbReference type="Proteomes" id="UP000326757">
    <property type="component" value="Unassembled WGS sequence"/>
</dbReference>
<evidence type="ECO:0000256" key="1">
    <source>
        <dbReference type="SAM" id="MobiDB-lite"/>
    </source>
</evidence>
<reference evidence="2 3" key="1">
    <citation type="submission" date="2019-06" db="EMBL/GenBank/DDBJ databases">
        <title>Genome Sequence of the Brown Rot Fungal Pathogen Monilinia laxa.</title>
        <authorList>
            <person name="De Miccolis Angelini R.M."/>
            <person name="Landi L."/>
            <person name="Abate D."/>
            <person name="Pollastro S."/>
            <person name="Romanazzi G."/>
            <person name="Faretra F."/>
        </authorList>
    </citation>
    <scope>NUCLEOTIDE SEQUENCE [LARGE SCALE GENOMIC DNA]</scope>
    <source>
        <strain evidence="2 3">Mlax316</strain>
    </source>
</reference>
<comment type="caution">
    <text evidence="2">The sequence shown here is derived from an EMBL/GenBank/DDBJ whole genome shotgun (WGS) entry which is preliminary data.</text>
</comment>
<sequence length="239" mass="27022">MPNRTNKATERWVNGERMYTPPLETARQPPIQPPPVAPPQQMQPQNLMYAPGHQGPSYQEVFQNSGYPSQHPSQMNGAPLRLGTYTNYIENIWLPINLNPARPYPNFSYVRSRPAVTNQGPGGLGRHPLPSTNLRDFSLPVRRSIPRSCKDKPREGSAPARPKTPKHWLSKNRDEMKHKSKKAGETKDPSLGKLVDGVDEALTYQADKRANARLPEETDRLHLGNGNERPHWDSRGRYA</sequence>
<keyword evidence="3" id="KW-1185">Reference proteome</keyword>
<evidence type="ECO:0000313" key="3">
    <source>
        <dbReference type="Proteomes" id="UP000326757"/>
    </source>
</evidence>
<feature type="region of interest" description="Disordered" evidence="1">
    <location>
        <begin position="118"/>
        <end position="239"/>
    </location>
</feature>
<dbReference type="EMBL" id="VIGI01000019">
    <property type="protein sequence ID" value="KAB8289955.1"/>
    <property type="molecule type" value="Genomic_DNA"/>
</dbReference>
<feature type="compositionally biased region" description="Basic and acidic residues" evidence="1">
    <location>
        <begin position="206"/>
        <end position="239"/>
    </location>
</feature>
<proteinExistence type="predicted"/>
<evidence type="ECO:0000313" key="2">
    <source>
        <dbReference type="EMBL" id="KAB8289955.1"/>
    </source>
</evidence>
<organism evidence="2 3">
    <name type="scientific">Monilinia laxa</name>
    <name type="common">Brown rot fungus</name>
    <name type="synonym">Sclerotinia laxa</name>
    <dbReference type="NCBI Taxonomy" id="61186"/>
    <lineage>
        <taxon>Eukaryota</taxon>
        <taxon>Fungi</taxon>
        <taxon>Dikarya</taxon>
        <taxon>Ascomycota</taxon>
        <taxon>Pezizomycotina</taxon>
        <taxon>Leotiomycetes</taxon>
        <taxon>Helotiales</taxon>
        <taxon>Sclerotiniaceae</taxon>
        <taxon>Monilinia</taxon>
    </lineage>
</organism>
<feature type="region of interest" description="Disordered" evidence="1">
    <location>
        <begin position="1"/>
        <end position="41"/>
    </location>
</feature>
<name>A0A5N6JN94_MONLA</name>
<gene>
    <name evidence="2" type="ORF">EYC80_010282</name>
</gene>
<dbReference type="AlphaFoldDB" id="A0A5N6JN94"/>